<keyword evidence="1" id="KW-0472">Membrane</keyword>
<keyword evidence="1" id="KW-1133">Transmembrane helix</keyword>
<feature type="transmembrane region" description="Helical" evidence="1">
    <location>
        <begin position="7"/>
        <end position="28"/>
    </location>
</feature>
<dbReference type="InterPro" id="IPR011042">
    <property type="entry name" value="6-blade_b-propeller_TolB-like"/>
</dbReference>
<evidence type="ECO:0000256" key="1">
    <source>
        <dbReference type="SAM" id="Phobius"/>
    </source>
</evidence>
<gene>
    <name evidence="2" type="ORF">CEN92_258</name>
</gene>
<evidence type="ECO:0000313" key="2">
    <source>
        <dbReference type="EMBL" id="TSC91478.1"/>
    </source>
</evidence>
<dbReference type="Proteomes" id="UP000318296">
    <property type="component" value="Unassembled WGS sequence"/>
</dbReference>
<reference evidence="2 3" key="1">
    <citation type="submission" date="2017-07" db="EMBL/GenBank/DDBJ databases">
        <title>Mechanisms for carbon and nitrogen cycling indicate functional differentiation within the Candidate Phyla Radiation.</title>
        <authorList>
            <person name="Danczak R.E."/>
            <person name="Johnston M.D."/>
            <person name="Kenah C."/>
            <person name="Slattery M."/>
            <person name="Wrighton K.C."/>
            <person name="Wilkins M.J."/>
        </authorList>
    </citation>
    <scope>NUCLEOTIDE SEQUENCE [LARGE SCALE GENOMIC DNA]</scope>
    <source>
        <strain evidence="2">Licking1014_96</strain>
    </source>
</reference>
<protein>
    <submittedName>
        <fullName evidence="2">Uncharacterized protein</fullName>
    </submittedName>
</protein>
<comment type="caution">
    <text evidence="2">The sequence shown here is derived from an EMBL/GenBank/DDBJ whole genome shotgun (WGS) entry which is preliminary data.</text>
</comment>
<dbReference type="AlphaFoldDB" id="A0A554LF65"/>
<organism evidence="2 3">
    <name type="scientific">Candidatus Berkelbacteria bacterium Licking1014_96</name>
    <dbReference type="NCBI Taxonomy" id="2017149"/>
    <lineage>
        <taxon>Bacteria</taxon>
        <taxon>Candidatus Berkelbacteria</taxon>
    </lineage>
</organism>
<sequence>MLKNKKVIIILIIILSILAAAAIVYFLWFKKVPPAIIEEKPIQKLTDEKIMGAKFLSKNNKIRFLSLDSFTLKELDLNSKQVVELTKIPLYLVKNIIWSPEGNKVILKVENNRALLSQEGYLLDKNVPDGTITTWSFNLLSGDLIELPLEIVGIDWLNEDKIIYYYSRASINPEIDPGQAGSSLSESDSDGSNYQKIMDLDGSKLYNPKVSLSPDKNKVILSPEIEGVGKNSIYIVDLKSKKVGEISENNLTVFGSWSTNGKNIFLYQVNPESSENQIYDLWYANYEGVEKKALSLSAQYPLVITDDKDKYIYLASTYNNKPAIFQINSGSLEKKIIADADREPELNNITELGLINDGIFVVADEIIYAIKI</sequence>
<accession>A0A554LF65</accession>
<evidence type="ECO:0000313" key="3">
    <source>
        <dbReference type="Proteomes" id="UP000318296"/>
    </source>
</evidence>
<dbReference type="Gene3D" id="2.120.10.30">
    <property type="entry name" value="TolB, C-terminal domain"/>
    <property type="match status" value="1"/>
</dbReference>
<dbReference type="SUPFAM" id="SSF82171">
    <property type="entry name" value="DPP6 N-terminal domain-like"/>
    <property type="match status" value="1"/>
</dbReference>
<dbReference type="EMBL" id="VMGH01000036">
    <property type="protein sequence ID" value="TSC91478.1"/>
    <property type="molecule type" value="Genomic_DNA"/>
</dbReference>
<proteinExistence type="predicted"/>
<name>A0A554LF65_9BACT</name>
<keyword evidence="1" id="KW-0812">Transmembrane</keyword>